<evidence type="ECO:0000256" key="3">
    <source>
        <dbReference type="ARBA" id="ARBA00012744"/>
    </source>
</evidence>
<accession>A0A4C1SXG3</accession>
<evidence type="ECO:0000256" key="16">
    <source>
        <dbReference type="ARBA" id="ARBA00083229"/>
    </source>
</evidence>
<comment type="similarity">
    <text evidence="12">Belongs to the glycosyl hydrolase 1 family. Klotho subfamily.</text>
</comment>
<dbReference type="Pfam" id="PF00232">
    <property type="entry name" value="Glyco_hydro_1"/>
    <property type="match status" value="1"/>
</dbReference>
<comment type="catalytic activity">
    <reaction evidence="8">
        <text>beta-D-galactosyl-(1&lt;-&gt;1')-N-octadecanoylsphing-4-enine + H2O = N-octadecanoylsphing-4-enine + D-galactose</text>
        <dbReference type="Rhea" id="RHEA:59292"/>
        <dbReference type="ChEBI" id="CHEBI:4139"/>
        <dbReference type="ChEBI" id="CHEBI:15377"/>
        <dbReference type="ChEBI" id="CHEBI:72961"/>
        <dbReference type="ChEBI" id="CHEBI:84720"/>
    </reaction>
    <physiologicalReaction direction="left-to-right" evidence="8">
        <dbReference type="Rhea" id="RHEA:59293"/>
    </physiologicalReaction>
</comment>
<keyword evidence="5" id="KW-0326">Glycosidase</keyword>
<comment type="caution">
    <text evidence="18">The sequence shown here is derived from an EMBL/GenBank/DDBJ whole genome shotgun (WGS) entry which is preliminary data.</text>
</comment>
<dbReference type="GO" id="GO:0008422">
    <property type="term" value="F:beta-glucosidase activity"/>
    <property type="evidence" value="ECO:0007669"/>
    <property type="project" value="UniProtKB-EC"/>
</dbReference>
<dbReference type="InterPro" id="IPR001360">
    <property type="entry name" value="Glyco_hydro_1"/>
</dbReference>
<comment type="catalytic activity">
    <reaction evidence="1">
        <text>Hydrolysis of terminal, non-reducing beta-D-glucosyl residues with release of beta-D-glucose.</text>
        <dbReference type="EC" id="3.2.1.21"/>
    </reaction>
</comment>
<dbReference type="GO" id="GO:0016052">
    <property type="term" value="P:carbohydrate catabolic process"/>
    <property type="evidence" value="ECO:0007669"/>
    <property type="project" value="UniProtKB-ARBA"/>
</dbReference>
<dbReference type="OrthoDB" id="65569at2759"/>
<dbReference type="Gene3D" id="3.20.20.80">
    <property type="entry name" value="Glycosidases"/>
    <property type="match status" value="1"/>
</dbReference>
<dbReference type="SUPFAM" id="SSF51445">
    <property type="entry name" value="(Trans)glycosidases"/>
    <property type="match status" value="1"/>
</dbReference>
<evidence type="ECO:0000256" key="6">
    <source>
        <dbReference type="ARBA" id="ARBA00033698"/>
    </source>
</evidence>
<comment type="catalytic activity">
    <reaction evidence="10">
        <text>beta-D-glucosyl-(1&lt;-&gt;1)-N-octadecanoylsphing-4-enine + H2O = N-octadecanoylsphing-4-enine + D-glucose</text>
        <dbReference type="Rhea" id="RHEA:59284"/>
        <dbReference type="ChEBI" id="CHEBI:4167"/>
        <dbReference type="ChEBI" id="CHEBI:15377"/>
        <dbReference type="ChEBI" id="CHEBI:72961"/>
        <dbReference type="ChEBI" id="CHEBI:84719"/>
    </reaction>
    <physiologicalReaction direction="left-to-right" evidence="10">
        <dbReference type="Rhea" id="RHEA:59285"/>
    </physiologicalReaction>
</comment>
<proteinExistence type="inferred from homology"/>
<evidence type="ECO:0000256" key="17">
    <source>
        <dbReference type="PROSITE-ProRule" id="PRU10055"/>
    </source>
</evidence>
<organism evidence="18 19">
    <name type="scientific">Eumeta variegata</name>
    <name type="common">Bagworm moth</name>
    <name type="synonym">Eumeta japonica</name>
    <dbReference type="NCBI Taxonomy" id="151549"/>
    <lineage>
        <taxon>Eukaryota</taxon>
        <taxon>Metazoa</taxon>
        <taxon>Ecdysozoa</taxon>
        <taxon>Arthropoda</taxon>
        <taxon>Hexapoda</taxon>
        <taxon>Insecta</taxon>
        <taxon>Pterygota</taxon>
        <taxon>Neoptera</taxon>
        <taxon>Endopterygota</taxon>
        <taxon>Lepidoptera</taxon>
        <taxon>Glossata</taxon>
        <taxon>Ditrysia</taxon>
        <taxon>Tineoidea</taxon>
        <taxon>Psychidae</taxon>
        <taxon>Oiketicinae</taxon>
        <taxon>Eumeta</taxon>
    </lineage>
</organism>
<dbReference type="Proteomes" id="UP000299102">
    <property type="component" value="Unassembled WGS sequence"/>
</dbReference>
<evidence type="ECO:0000313" key="19">
    <source>
        <dbReference type="Proteomes" id="UP000299102"/>
    </source>
</evidence>
<sequence>MNKYIFITGKSESIWDRITHSRPELIKDLSNGDVADDSYHLYERDVEMMRELGIDFYRFSLSWPRLLPSGFSDRVNEAGVAYYNNLINEMLKYNIEPMITLYHWDLPQRLQDLGGWTNPLIEDWFADYARVAFEQFGDRVKYWITINEPKEVCYHGYGSTGLAPMLNYPGIAEYMCAKNLLVAHAKAYHIYDDEFKSKYGGIVGIAFSATWHEPATDSPADIQAATEQEYFEWAQYVHPIYSETGDFPQVMKEKIAAKSAEQGYPRSRLPEFTPQEIANVRGSCDFFGLNHYTSNYVYRNESVYGVHPVPSLDDDLDTGYYQDPEWVGAASYWLKMVPWGFYKLLTKIRENYNNPPVYITENGFSTHVGLEDDMRVEFYRGYLSALLDAMEEGSNVQGYAAWTLMDNFEWTAGYTERFGLYEVDYESPERTRTPRKSAFVYKEIVRTRSLDLDYEPDTDVMTIDEGH</sequence>
<dbReference type="PANTHER" id="PTHR10353">
    <property type="entry name" value="GLYCOSYL HYDROLASE"/>
    <property type="match status" value="1"/>
</dbReference>
<keyword evidence="19" id="KW-1185">Reference proteome</keyword>
<comment type="catalytic activity">
    <reaction evidence="9">
        <text>a beta-D-xylosyl-(1&lt;-&gt;1')-N-acylsphing-4-enine + cholesterol = cholesteryl 3-beta-D-xyloside + an N-acylsphing-4-enine</text>
        <dbReference type="Rhea" id="RHEA:70239"/>
        <dbReference type="ChEBI" id="CHEBI:16113"/>
        <dbReference type="ChEBI" id="CHEBI:52639"/>
        <dbReference type="ChEBI" id="CHEBI:189067"/>
        <dbReference type="ChEBI" id="CHEBI:189068"/>
    </reaction>
    <physiologicalReaction direction="left-to-right" evidence="9">
        <dbReference type="Rhea" id="RHEA:70240"/>
    </physiologicalReaction>
    <physiologicalReaction direction="right-to-left" evidence="9">
        <dbReference type="Rhea" id="RHEA:70241"/>
    </physiologicalReaction>
</comment>
<dbReference type="EC" id="3.2.1.21" evidence="3"/>
<dbReference type="InterPro" id="IPR018120">
    <property type="entry name" value="Glyco_hydro_1_AS"/>
</dbReference>
<dbReference type="PROSITE" id="PS00572">
    <property type="entry name" value="GLYCOSYL_HYDROL_F1_1"/>
    <property type="match status" value="1"/>
</dbReference>
<evidence type="ECO:0000256" key="4">
    <source>
        <dbReference type="ARBA" id="ARBA00022801"/>
    </source>
</evidence>
<evidence type="ECO:0000256" key="9">
    <source>
        <dbReference type="ARBA" id="ARBA00051414"/>
    </source>
</evidence>
<reference evidence="18 19" key="1">
    <citation type="journal article" date="2019" name="Commun. Biol.">
        <title>The bagworm genome reveals a unique fibroin gene that provides high tensile strength.</title>
        <authorList>
            <person name="Kono N."/>
            <person name="Nakamura H."/>
            <person name="Ohtoshi R."/>
            <person name="Tomita M."/>
            <person name="Numata K."/>
            <person name="Arakawa K."/>
        </authorList>
    </citation>
    <scope>NUCLEOTIDE SEQUENCE [LARGE SCALE GENOMIC DNA]</scope>
</reference>
<evidence type="ECO:0000256" key="1">
    <source>
        <dbReference type="ARBA" id="ARBA00000448"/>
    </source>
</evidence>
<evidence type="ECO:0000256" key="5">
    <source>
        <dbReference type="ARBA" id="ARBA00023295"/>
    </source>
</evidence>
<dbReference type="EC" id="3.2.1.46" evidence="2"/>
<dbReference type="InterPro" id="IPR017853">
    <property type="entry name" value="GH"/>
</dbReference>
<evidence type="ECO:0000256" key="12">
    <source>
        <dbReference type="ARBA" id="ARBA00060858"/>
    </source>
</evidence>
<evidence type="ECO:0000256" key="2">
    <source>
        <dbReference type="ARBA" id="ARBA00012657"/>
    </source>
</evidence>
<dbReference type="GO" id="GO:0004336">
    <property type="term" value="F:galactosylceramidase activity"/>
    <property type="evidence" value="ECO:0007669"/>
    <property type="project" value="UniProtKB-EC"/>
</dbReference>
<evidence type="ECO:0000256" key="8">
    <source>
        <dbReference type="ARBA" id="ARBA00050809"/>
    </source>
</evidence>
<feature type="active site" description="Nucleophile" evidence="17">
    <location>
        <position position="361"/>
    </location>
</feature>
<keyword evidence="4" id="KW-0378">Hydrolase</keyword>
<name>A0A4C1SXG3_EUMVA</name>
<protein>
    <recommendedName>
        <fullName evidence="13">Cytosolic beta-glucosidase</fullName>
        <ecNumber evidence="3">3.2.1.21</ecNumber>
        <ecNumber evidence="2">3.2.1.46</ecNumber>
    </recommendedName>
    <alternativeName>
        <fullName evidence="14">Cytosolic galactosylceramidase</fullName>
    </alternativeName>
    <alternativeName>
        <fullName evidence="16">Cytosolic glucosylceramidase</fullName>
    </alternativeName>
    <alternativeName>
        <fullName evidence="15">Cytosolic glycosylceramidase</fullName>
    </alternativeName>
</protein>
<evidence type="ECO:0000256" key="14">
    <source>
        <dbReference type="ARBA" id="ARBA00079026"/>
    </source>
</evidence>
<dbReference type="EMBL" id="BGZK01000020">
    <property type="protein sequence ID" value="GBP05960.1"/>
    <property type="molecule type" value="Genomic_DNA"/>
</dbReference>
<evidence type="ECO:0000256" key="15">
    <source>
        <dbReference type="ARBA" id="ARBA00081896"/>
    </source>
</evidence>
<dbReference type="PRINTS" id="PR00131">
    <property type="entry name" value="GLHYDRLASE1"/>
</dbReference>
<evidence type="ECO:0000256" key="10">
    <source>
        <dbReference type="ARBA" id="ARBA00051666"/>
    </source>
</evidence>
<dbReference type="FunFam" id="3.20.20.80:FF:000011">
    <property type="entry name" value="Cytosolic beta-glucosidase"/>
    <property type="match status" value="1"/>
</dbReference>
<evidence type="ECO:0000256" key="13">
    <source>
        <dbReference type="ARBA" id="ARBA00068094"/>
    </source>
</evidence>
<comment type="catalytic activity">
    <reaction evidence="11">
        <text>beta-D-glucosyl-(1&lt;-&gt;1)-sphing-4-enine + H2O = sphing-4-enine + D-glucose</text>
        <dbReference type="Rhea" id="RHEA:59288"/>
        <dbReference type="ChEBI" id="CHEBI:4167"/>
        <dbReference type="ChEBI" id="CHEBI:15377"/>
        <dbReference type="ChEBI" id="CHEBI:57756"/>
        <dbReference type="ChEBI" id="CHEBI:83992"/>
    </reaction>
    <physiologicalReaction direction="left-to-right" evidence="11">
        <dbReference type="Rhea" id="RHEA:59289"/>
    </physiologicalReaction>
</comment>
<comment type="catalytic activity">
    <reaction evidence="7">
        <text>beta-D-galactosyl-(1&lt;-&gt;1)-sphing-4-enine + H2O = sphing-4-enine + D-galactose</text>
        <dbReference type="Rhea" id="RHEA:43908"/>
        <dbReference type="ChEBI" id="CHEBI:4139"/>
        <dbReference type="ChEBI" id="CHEBI:15377"/>
        <dbReference type="ChEBI" id="CHEBI:57756"/>
        <dbReference type="ChEBI" id="CHEBI:57934"/>
    </reaction>
    <physiologicalReaction direction="left-to-right" evidence="7">
        <dbReference type="Rhea" id="RHEA:43909"/>
    </physiologicalReaction>
</comment>
<gene>
    <name evidence="18" type="ORF">EVAR_3232_1</name>
</gene>
<dbReference type="PANTHER" id="PTHR10353:SF36">
    <property type="entry name" value="LP05116P"/>
    <property type="match status" value="1"/>
</dbReference>
<dbReference type="AlphaFoldDB" id="A0A4C1SXG3"/>
<dbReference type="STRING" id="151549.A0A4C1SXG3"/>
<evidence type="ECO:0000313" key="18">
    <source>
        <dbReference type="EMBL" id="GBP05960.1"/>
    </source>
</evidence>
<evidence type="ECO:0000256" key="7">
    <source>
        <dbReference type="ARBA" id="ARBA00048813"/>
    </source>
</evidence>
<evidence type="ECO:0000256" key="11">
    <source>
        <dbReference type="ARBA" id="ARBA00052085"/>
    </source>
</evidence>
<comment type="catalytic activity">
    <reaction evidence="6">
        <text>a beta-D-galactosyl-(1&lt;-&gt;1')-N-acylsphing-4-enine + H2O = an N-acylsphing-4-enine + D-galactose</text>
        <dbReference type="Rhea" id="RHEA:14297"/>
        <dbReference type="ChEBI" id="CHEBI:4139"/>
        <dbReference type="ChEBI" id="CHEBI:15377"/>
        <dbReference type="ChEBI" id="CHEBI:18390"/>
        <dbReference type="ChEBI" id="CHEBI:52639"/>
        <dbReference type="EC" id="3.2.1.46"/>
    </reaction>
    <physiologicalReaction direction="left-to-right" evidence="6">
        <dbReference type="Rhea" id="RHEA:14298"/>
    </physiologicalReaction>
</comment>